<dbReference type="EMBL" id="JAUCMV010000005">
    <property type="protein sequence ID" value="KAK0399926.1"/>
    <property type="molecule type" value="Genomic_DNA"/>
</dbReference>
<keyword evidence="1" id="KW-0732">Signal</keyword>
<protein>
    <recommendedName>
        <fullName evidence="4">Secreted protein</fullName>
    </recommendedName>
</protein>
<proteinExistence type="predicted"/>
<sequence>MYLMRILFFFLMYQVQERHFAWSKAVANFRLSGLLSSRLERRHVTLPVQQAHEESDRSNYNFLRFLRSRRSISTAVVETANCEHEHLVECDEYDSDEKKCWVTYGGMRCCICTGRLKMLRTRKWLLW</sequence>
<reference evidence="2" key="1">
    <citation type="submission" date="2023-06" db="EMBL/GenBank/DDBJ databases">
        <title>Genomic analysis of the entomopathogenic nematode Steinernema hermaphroditum.</title>
        <authorList>
            <person name="Schwarz E.M."/>
            <person name="Heppert J.K."/>
            <person name="Baniya A."/>
            <person name="Schwartz H.T."/>
            <person name="Tan C.-H."/>
            <person name="Antoshechkin I."/>
            <person name="Sternberg P.W."/>
            <person name="Goodrich-Blair H."/>
            <person name="Dillman A.R."/>
        </authorList>
    </citation>
    <scope>NUCLEOTIDE SEQUENCE</scope>
    <source>
        <strain evidence="2">PS9179</strain>
        <tissue evidence="2">Whole animal</tissue>
    </source>
</reference>
<dbReference type="AlphaFoldDB" id="A0AA39H731"/>
<comment type="caution">
    <text evidence="2">The sequence shown here is derived from an EMBL/GenBank/DDBJ whole genome shotgun (WGS) entry which is preliminary data.</text>
</comment>
<feature type="signal peptide" evidence="1">
    <location>
        <begin position="1"/>
        <end position="17"/>
    </location>
</feature>
<feature type="chain" id="PRO_5041375039" description="Secreted protein" evidence="1">
    <location>
        <begin position="18"/>
        <end position="127"/>
    </location>
</feature>
<gene>
    <name evidence="2" type="ORF">QR680_003277</name>
</gene>
<dbReference type="Proteomes" id="UP001175271">
    <property type="component" value="Unassembled WGS sequence"/>
</dbReference>
<evidence type="ECO:0000313" key="3">
    <source>
        <dbReference type="Proteomes" id="UP001175271"/>
    </source>
</evidence>
<evidence type="ECO:0000313" key="2">
    <source>
        <dbReference type="EMBL" id="KAK0399926.1"/>
    </source>
</evidence>
<name>A0AA39H731_9BILA</name>
<evidence type="ECO:0000256" key="1">
    <source>
        <dbReference type="SAM" id="SignalP"/>
    </source>
</evidence>
<keyword evidence="3" id="KW-1185">Reference proteome</keyword>
<accession>A0AA39H731</accession>
<evidence type="ECO:0008006" key="4">
    <source>
        <dbReference type="Google" id="ProtNLM"/>
    </source>
</evidence>
<organism evidence="2 3">
    <name type="scientific">Steinernema hermaphroditum</name>
    <dbReference type="NCBI Taxonomy" id="289476"/>
    <lineage>
        <taxon>Eukaryota</taxon>
        <taxon>Metazoa</taxon>
        <taxon>Ecdysozoa</taxon>
        <taxon>Nematoda</taxon>
        <taxon>Chromadorea</taxon>
        <taxon>Rhabditida</taxon>
        <taxon>Tylenchina</taxon>
        <taxon>Panagrolaimomorpha</taxon>
        <taxon>Strongyloidoidea</taxon>
        <taxon>Steinernematidae</taxon>
        <taxon>Steinernema</taxon>
    </lineage>
</organism>